<evidence type="ECO:0000313" key="2">
    <source>
        <dbReference type="Proteomes" id="UP000499080"/>
    </source>
</evidence>
<dbReference type="AlphaFoldDB" id="A0A4Y2N4M6"/>
<reference evidence="1 2" key="1">
    <citation type="journal article" date="2019" name="Sci. Rep.">
        <title>Orb-weaving spider Araneus ventricosus genome elucidates the spidroin gene catalogue.</title>
        <authorList>
            <person name="Kono N."/>
            <person name="Nakamura H."/>
            <person name="Ohtoshi R."/>
            <person name="Moran D.A.P."/>
            <person name="Shinohara A."/>
            <person name="Yoshida Y."/>
            <person name="Fujiwara M."/>
            <person name="Mori M."/>
            <person name="Tomita M."/>
            <person name="Arakawa K."/>
        </authorList>
    </citation>
    <scope>NUCLEOTIDE SEQUENCE [LARGE SCALE GENOMIC DNA]</scope>
</reference>
<organism evidence="1 2">
    <name type="scientific">Araneus ventricosus</name>
    <name type="common">Orbweaver spider</name>
    <name type="synonym">Epeira ventricosa</name>
    <dbReference type="NCBI Taxonomy" id="182803"/>
    <lineage>
        <taxon>Eukaryota</taxon>
        <taxon>Metazoa</taxon>
        <taxon>Ecdysozoa</taxon>
        <taxon>Arthropoda</taxon>
        <taxon>Chelicerata</taxon>
        <taxon>Arachnida</taxon>
        <taxon>Araneae</taxon>
        <taxon>Araneomorphae</taxon>
        <taxon>Entelegynae</taxon>
        <taxon>Araneoidea</taxon>
        <taxon>Araneidae</taxon>
        <taxon>Araneus</taxon>
    </lineage>
</organism>
<proteinExistence type="predicted"/>
<sequence>MTNEGTQCACVLSKRAYTFAIRIVRKPLASNWFSGLVGVFGSKRSVQGESDPAFFFGKHKGILSSRSDQFECSSSFPANLLRTSKVKSANQSVFQCASKNPPSIGD</sequence>
<dbReference type="EMBL" id="BGPR01008397">
    <property type="protein sequence ID" value="GBN33550.1"/>
    <property type="molecule type" value="Genomic_DNA"/>
</dbReference>
<name>A0A4Y2N4M6_ARAVE</name>
<keyword evidence="2" id="KW-1185">Reference proteome</keyword>
<comment type="caution">
    <text evidence="1">The sequence shown here is derived from an EMBL/GenBank/DDBJ whole genome shotgun (WGS) entry which is preliminary data.</text>
</comment>
<dbReference type="Proteomes" id="UP000499080">
    <property type="component" value="Unassembled WGS sequence"/>
</dbReference>
<evidence type="ECO:0000313" key="1">
    <source>
        <dbReference type="EMBL" id="GBN33550.1"/>
    </source>
</evidence>
<protein>
    <submittedName>
        <fullName evidence="1">Uncharacterized protein</fullName>
    </submittedName>
</protein>
<accession>A0A4Y2N4M6</accession>
<gene>
    <name evidence="1" type="ORF">AVEN_121616_1</name>
</gene>